<keyword evidence="2" id="KW-0326">Glycosidase</keyword>
<proteinExistence type="predicted"/>
<protein>
    <submittedName>
        <fullName evidence="4">Ribonucleoside hydrolase</fullName>
    </submittedName>
</protein>
<dbReference type="InterPro" id="IPR036452">
    <property type="entry name" value="Ribo_hydro-like"/>
</dbReference>
<feature type="domain" description="Inosine/uridine-preferring nucleoside hydrolase" evidence="3">
    <location>
        <begin position="8"/>
        <end position="301"/>
    </location>
</feature>
<dbReference type="OrthoDB" id="9797882at2"/>
<dbReference type="CDD" id="cd02651">
    <property type="entry name" value="nuc_hydro_IU_UC_XIUA"/>
    <property type="match status" value="1"/>
</dbReference>
<accession>A0A7X3CMD9</accession>
<dbReference type="EMBL" id="WNZW01000001">
    <property type="protein sequence ID" value="MUG44067.1"/>
    <property type="molecule type" value="Genomic_DNA"/>
</dbReference>
<comment type="caution">
    <text evidence="4">The sequence shown here is derived from an EMBL/GenBank/DDBJ whole genome shotgun (WGS) entry which is preliminary data.</text>
</comment>
<dbReference type="GO" id="GO:0005829">
    <property type="term" value="C:cytosol"/>
    <property type="evidence" value="ECO:0007669"/>
    <property type="project" value="TreeGrafter"/>
</dbReference>
<dbReference type="SUPFAM" id="SSF53590">
    <property type="entry name" value="Nucleoside hydrolase"/>
    <property type="match status" value="1"/>
</dbReference>
<evidence type="ECO:0000259" key="3">
    <source>
        <dbReference type="Pfam" id="PF01156"/>
    </source>
</evidence>
<dbReference type="Proteomes" id="UP000447876">
    <property type="component" value="Unassembled WGS sequence"/>
</dbReference>
<dbReference type="PANTHER" id="PTHR12304">
    <property type="entry name" value="INOSINE-URIDINE PREFERRING NUCLEOSIDE HYDROLASE"/>
    <property type="match status" value="1"/>
</dbReference>
<dbReference type="Gene3D" id="3.90.245.10">
    <property type="entry name" value="Ribonucleoside hydrolase-like"/>
    <property type="match status" value="1"/>
</dbReference>
<dbReference type="PANTHER" id="PTHR12304:SF4">
    <property type="entry name" value="URIDINE NUCLEOSIDASE"/>
    <property type="match status" value="1"/>
</dbReference>
<gene>
    <name evidence="4" type="primary">rihB</name>
    <name evidence="4" type="ORF">GNP95_03505</name>
</gene>
<evidence type="ECO:0000256" key="2">
    <source>
        <dbReference type="ARBA" id="ARBA00023295"/>
    </source>
</evidence>
<dbReference type="GO" id="GO:0006152">
    <property type="term" value="P:purine nucleoside catabolic process"/>
    <property type="evidence" value="ECO:0007669"/>
    <property type="project" value="TreeGrafter"/>
</dbReference>
<dbReference type="AlphaFoldDB" id="A0A7X3CMD9"/>
<dbReference type="InterPro" id="IPR001910">
    <property type="entry name" value="Inosine/uridine_hydrolase_dom"/>
</dbReference>
<evidence type="ECO:0000256" key="1">
    <source>
        <dbReference type="ARBA" id="ARBA00022801"/>
    </source>
</evidence>
<sequence>MTAAPRKIILDCDPGIDDAMAIILAAYNPYIDLLGITTVAGNVSVEKTTRNALCLCELMGIGHVPVAQGAQQPLVRKSVFADYVHGDSGLGGIQLPPPQKEVMPEHGVDFIVRTLMESEGDITLVAIGPLTNVALALRKQPEIAAKVQEIVIMGGGTMGNITPAAEFNFFADAEAAKVVFGCGAPITMIGLDLTNQAMATAEVKEQFAAVNNRMSRFILDLIEDYEQHNLKLGLAGATVHDPCCIAYCIDPSMFEAKRLRVDIETNGELTYGMSVIDMLGVTQKPANANVPLKLDQRVFWDLFVKTIREANGSED</sequence>
<dbReference type="RefSeq" id="WP_155609485.1">
    <property type="nucleotide sequence ID" value="NZ_WNZW01000001.1"/>
</dbReference>
<name>A0A7X3CMD9_9BACL</name>
<reference evidence="4 5" key="1">
    <citation type="submission" date="2019-11" db="EMBL/GenBank/DDBJ databases">
        <title>Draft genome sequences of five Paenibacillus species of dairy origin.</title>
        <authorList>
            <person name="Olajide A.M."/>
            <person name="Chen S."/>
            <person name="Lapointe G."/>
        </authorList>
    </citation>
    <scope>NUCLEOTIDE SEQUENCE [LARGE SCALE GENOMIC DNA]</scope>
    <source>
        <strain evidence="4 5">12CR55</strain>
    </source>
</reference>
<organism evidence="4 5">
    <name type="scientific">Paenibacillus woosongensis</name>
    <dbReference type="NCBI Taxonomy" id="307580"/>
    <lineage>
        <taxon>Bacteria</taxon>
        <taxon>Bacillati</taxon>
        <taxon>Bacillota</taxon>
        <taxon>Bacilli</taxon>
        <taxon>Bacillales</taxon>
        <taxon>Paenibacillaceae</taxon>
        <taxon>Paenibacillus</taxon>
    </lineage>
</organism>
<keyword evidence="1 4" id="KW-0378">Hydrolase</keyword>
<dbReference type="InterPro" id="IPR023186">
    <property type="entry name" value="IUNH"/>
</dbReference>
<evidence type="ECO:0000313" key="4">
    <source>
        <dbReference type="EMBL" id="MUG44067.1"/>
    </source>
</evidence>
<dbReference type="Pfam" id="PF01156">
    <property type="entry name" value="IU_nuc_hydro"/>
    <property type="match status" value="1"/>
</dbReference>
<evidence type="ECO:0000313" key="5">
    <source>
        <dbReference type="Proteomes" id="UP000447876"/>
    </source>
</evidence>
<dbReference type="GO" id="GO:0008477">
    <property type="term" value="F:purine nucleosidase activity"/>
    <property type="evidence" value="ECO:0007669"/>
    <property type="project" value="TreeGrafter"/>
</dbReference>